<sequence>MNMNLPALLSEVNLPGLIGGSIMSVASTYVGLRLGIRKAIKEKSADMLYQMIDTDNPNFPPLELAKCKNIIDIAKLAQTYRKFSEDKKIEFSFEWFDRFFDAASMVSDDEMKIIWAKILSDEADDKGKYSFRFIESMKLLSQSEAKIFAKLSRLVLTEPDGNLYVYAPSDSQLEIYESYGINDFDFLLMEECGLINMGVTQNHDIELDVDSCNGFYNGDLFVRFYSETLSDEMVFKFESYPLTRFGQQVYHLIEDTSCKEFVLKLANNIRISLEEDLIVAVHPILEFQETEVTVDTDIDLLEKNEPQTGLTNRSIL</sequence>
<comment type="caution">
    <text evidence="1">The sequence shown here is derived from an EMBL/GenBank/DDBJ whole genome shotgun (WGS) entry which is preliminary data.</text>
</comment>
<name>A0A3P1VF31_9STRE</name>
<organism evidence="1 2">
    <name type="scientific">Streptococcus minor</name>
    <dbReference type="NCBI Taxonomy" id="229549"/>
    <lineage>
        <taxon>Bacteria</taxon>
        <taxon>Bacillati</taxon>
        <taxon>Bacillota</taxon>
        <taxon>Bacilli</taxon>
        <taxon>Lactobacillales</taxon>
        <taxon>Streptococcaceae</taxon>
        <taxon>Streptococcus</taxon>
    </lineage>
</organism>
<evidence type="ECO:0000313" key="2">
    <source>
        <dbReference type="Proteomes" id="UP000281771"/>
    </source>
</evidence>
<evidence type="ECO:0000313" key="1">
    <source>
        <dbReference type="EMBL" id="RRD32297.1"/>
    </source>
</evidence>
<dbReference type="EMBL" id="RQZA01000001">
    <property type="protein sequence ID" value="RRD32297.1"/>
    <property type="molecule type" value="Genomic_DNA"/>
</dbReference>
<dbReference type="Proteomes" id="UP000281771">
    <property type="component" value="Unassembled WGS sequence"/>
</dbReference>
<accession>A0A3P1VF31</accession>
<dbReference type="AlphaFoldDB" id="A0A3P1VF31"/>
<proteinExistence type="predicted"/>
<protein>
    <submittedName>
        <fullName evidence="1">DUF2806 domain-containing protein</fullName>
    </submittedName>
</protein>
<keyword evidence="2" id="KW-1185">Reference proteome</keyword>
<dbReference type="Pfam" id="PF10987">
    <property type="entry name" value="DUF2806"/>
    <property type="match status" value="1"/>
</dbReference>
<dbReference type="InterPro" id="IPR021254">
    <property type="entry name" value="DUF2806"/>
</dbReference>
<gene>
    <name evidence="1" type="ORF">EII38_00770</name>
</gene>
<reference evidence="1 2" key="1">
    <citation type="submission" date="2018-11" db="EMBL/GenBank/DDBJ databases">
        <title>Genomes From Bacteria Associated with the Canine Oral Cavity: a Test Case for Automated Genome-Based Taxonomic Assignment.</title>
        <authorList>
            <person name="Coil D.A."/>
            <person name="Jospin G."/>
            <person name="Darling A.E."/>
            <person name="Wallis C."/>
            <person name="Davis I.J."/>
            <person name="Harris S."/>
            <person name="Eisen J.A."/>
            <person name="Holcombe L.J."/>
            <person name="O'Flynn C."/>
        </authorList>
    </citation>
    <scope>NUCLEOTIDE SEQUENCE [LARGE SCALE GENOMIC DNA]</scope>
    <source>
        <strain evidence="1 2">OH4621_COT-116</strain>
    </source>
</reference>